<feature type="compositionally biased region" description="Polar residues" evidence="1">
    <location>
        <begin position="276"/>
        <end position="289"/>
    </location>
</feature>
<sequence>MSPECKRATQRYQSKRQTLDAELLTEMRSIAEKRPCWGSPQVYEALRRQGREVNHKRVERLWREHGMQVPKKRHKRLRLSLGGSDNSCVRKRPEYPNHIWSYDFVTDFTERGRQLRMLCVLDEFTRESLAIEVQRSFTARQVQDVLGYLFAVRGAPEHIRSDNGPEFVAKSLRRWLDRACVKTLFVAKASPWENGYVESFNSRFRQELLDRELFLGLEDARWCVDRWRLDYNHHRPHSSLGHIPPAEFAARWAASAPGPAQPTASQAPPLQLPNELPSNHPDSLIANGT</sequence>
<dbReference type="PANTHER" id="PTHR47515">
    <property type="entry name" value="LOW CALCIUM RESPONSE LOCUS PROTEIN T"/>
    <property type="match status" value="1"/>
</dbReference>
<evidence type="ECO:0000313" key="3">
    <source>
        <dbReference type="EMBL" id="TWT41344.1"/>
    </source>
</evidence>
<dbReference type="EMBL" id="SJPH01000009">
    <property type="protein sequence ID" value="TWT41344.1"/>
    <property type="molecule type" value="Genomic_DNA"/>
</dbReference>
<dbReference type="Gene3D" id="3.30.420.10">
    <property type="entry name" value="Ribonuclease H-like superfamily/Ribonuclease H"/>
    <property type="match status" value="1"/>
</dbReference>
<dbReference type="Pfam" id="PF13276">
    <property type="entry name" value="HTH_21"/>
    <property type="match status" value="1"/>
</dbReference>
<dbReference type="Pfam" id="PF13683">
    <property type="entry name" value="rve_3"/>
    <property type="match status" value="1"/>
</dbReference>
<dbReference type="InterPro" id="IPR025948">
    <property type="entry name" value="HTH-like_dom"/>
</dbReference>
<evidence type="ECO:0000313" key="4">
    <source>
        <dbReference type="Proteomes" id="UP000318995"/>
    </source>
</evidence>
<dbReference type="InterPro" id="IPR048020">
    <property type="entry name" value="Transpos_IS3"/>
</dbReference>
<dbReference type="InterPro" id="IPR012337">
    <property type="entry name" value="RNaseH-like_sf"/>
</dbReference>
<dbReference type="InterPro" id="IPR001584">
    <property type="entry name" value="Integrase_cat-core"/>
</dbReference>
<dbReference type="PROSITE" id="PS50994">
    <property type="entry name" value="INTEGRASE"/>
    <property type="match status" value="1"/>
</dbReference>
<proteinExistence type="predicted"/>
<dbReference type="AlphaFoldDB" id="A0A5C5VRS2"/>
<dbReference type="SUPFAM" id="SSF53098">
    <property type="entry name" value="Ribonuclease H-like"/>
    <property type="match status" value="1"/>
</dbReference>
<protein>
    <submittedName>
        <fullName evidence="3">IS2 transposase TnpB</fullName>
    </submittedName>
</protein>
<name>A0A5C5VRS2_9BACT</name>
<dbReference type="GO" id="GO:0003676">
    <property type="term" value="F:nucleic acid binding"/>
    <property type="evidence" value="ECO:0007669"/>
    <property type="project" value="InterPro"/>
</dbReference>
<comment type="caution">
    <text evidence="3">The sequence shown here is derived from an EMBL/GenBank/DDBJ whole genome shotgun (WGS) entry which is preliminary data.</text>
</comment>
<dbReference type="NCBIfam" id="NF033516">
    <property type="entry name" value="transpos_IS3"/>
    <property type="match status" value="1"/>
</dbReference>
<reference evidence="3 4" key="1">
    <citation type="submission" date="2019-02" db="EMBL/GenBank/DDBJ databases">
        <title>Deep-cultivation of Planctomycetes and their phenomic and genomic characterization uncovers novel biology.</title>
        <authorList>
            <person name="Wiegand S."/>
            <person name="Jogler M."/>
            <person name="Boedeker C."/>
            <person name="Pinto D."/>
            <person name="Vollmers J."/>
            <person name="Rivas-Marin E."/>
            <person name="Kohn T."/>
            <person name="Peeters S.H."/>
            <person name="Heuer A."/>
            <person name="Rast P."/>
            <person name="Oberbeckmann S."/>
            <person name="Bunk B."/>
            <person name="Jeske O."/>
            <person name="Meyerdierks A."/>
            <person name="Storesund J.E."/>
            <person name="Kallscheuer N."/>
            <person name="Luecker S."/>
            <person name="Lage O.M."/>
            <person name="Pohl T."/>
            <person name="Merkel B.J."/>
            <person name="Hornburger P."/>
            <person name="Mueller R.-W."/>
            <person name="Bruemmer F."/>
            <person name="Labrenz M."/>
            <person name="Spormann A.M."/>
            <person name="Op Den Camp H."/>
            <person name="Overmann J."/>
            <person name="Amann R."/>
            <person name="Jetten M.S.M."/>
            <person name="Mascher T."/>
            <person name="Medema M.H."/>
            <person name="Devos D.P."/>
            <person name="Kaster A.-K."/>
            <person name="Ovreas L."/>
            <person name="Rohde M."/>
            <person name="Galperin M.Y."/>
            <person name="Jogler C."/>
        </authorList>
    </citation>
    <scope>NUCLEOTIDE SEQUENCE [LARGE SCALE GENOMIC DNA]</scope>
    <source>
        <strain evidence="3 4">Pla111</strain>
    </source>
</reference>
<dbReference type="Proteomes" id="UP000318995">
    <property type="component" value="Unassembled WGS sequence"/>
</dbReference>
<dbReference type="InterPro" id="IPR036397">
    <property type="entry name" value="RNaseH_sf"/>
</dbReference>
<keyword evidence="4" id="KW-1185">Reference proteome</keyword>
<feature type="region of interest" description="Disordered" evidence="1">
    <location>
        <begin position="253"/>
        <end position="289"/>
    </location>
</feature>
<evidence type="ECO:0000259" key="2">
    <source>
        <dbReference type="PROSITE" id="PS50994"/>
    </source>
</evidence>
<dbReference type="GO" id="GO:0015074">
    <property type="term" value="P:DNA integration"/>
    <property type="evidence" value="ECO:0007669"/>
    <property type="project" value="InterPro"/>
</dbReference>
<gene>
    <name evidence="3" type="ORF">Pla111_30580</name>
</gene>
<dbReference type="PANTHER" id="PTHR47515:SF1">
    <property type="entry name" value="BLR2054 PROTEIN"/>
    <property type="match status" value="1"/>
</dbReference>
<evidence type="ECO:0000256" key="1">
    <source>
        <dbReference type="SAM" id="MobiDB-lite"/>
    </source>
</evidence>
<accession>A0A5C5VRS2</accession>
<feature type="domain" description="Integrase catalytic" evidence="2">
    <location>
        <begin position="92"/>
        <end position="252"/>
    </location>
</feature>
<organism evidence="3 4">
    <name type="scientific">Botrimarina hoheduenensis</name>
    <dbReference type="NCBI Taxonomy" id="2528000"/>
    <lineage>
        <taxon>Bacteria</taxon>
        <taxon>Pseudomonadati</taxon>
        <taxon>Planctomycetota</taxon>
        <taxon>Planctomycetia</taxon>
        <taxon>Pirellulales</taxon>
        <taxon>Lacipirellulaceae</taxon>
        <taxon>Botrimarina</taxon>
    </lineage>
</organism>